<protein>
    <submittedName>
        <fullName evidence="4">ThiF family</fullName>
    </submittedName>
</protein>
<reference evidence="4" key="1">
    <citation type="submission" date="2022-05" db="EMBL/GenBank/DDBJ databases">
        <title>The Musa troglodytarum L. genome provides insights into the mechanism of non-climacteric behaviour and enrichment of carotenoids.</title>
        <authorList>
            <person name="Wang J."/>
        </authorList>
    </citation>
    <scope>NUCLEOTIDE SEQUENCE</scope>
    <source>
        <tissue evidence="4">Leaf</tissue>
    </source>
</reference>
<organism evidence="4 5">
    <name type="scientific">Musa troglodytarum</name>
    <name type="common">fe'i banana</name>
    <dbReference type="NCBI Taxonomy" id="320322"/>
    <lineage>
        <taxon>Eukaryota</taxon>
        <taxon>Viridiplantae</taxon>
        <taxon>Streptophyta</taxon>
        <taxon>Embryophyta</taxon>
        <taxon>Tracheophyta</taxon>
        <taxon>Spermatophyta</taxon>
        <taxon>Magnoliopsida</taxon>
        <taxon>Liliopsida</taxon>
        <taxon>Zingiberales</taxon>
        <taxon>Musaceae</taxon>
        <taxon>Musa</taxon>
    </lineage>
</organism>
<proteinExistence type="predicted"/>
<evidence type="ECO:0000313" key="4">
    <source>
        <dbReference type="EMBL" id="URE33817.1"/>
    </source>
</evidence>
<feature type="region of interest" description="Disordered" evidence="2">
    <location>
        <begin position="281"/>
        <end position="302"/>
    </location>
</feature>
<dbReference type="InterPro" id="IPR035985">
    <property type="entry name" value="Ubiquitin-activating_enz"/>
</dbReference>
<dbReference type="Proteomes" id="UP001055439">
    <property type="component" value="Chromosome 8"/>
</dbReference>
<dbReference type="OrthoDB" id="206053at2759"/>
<feature type="coiled-coil region" evidence="1">
    <location>
        <begin position="345"/>
        <end position="372"/>
    </location>
</feature>
<sequence>MEEDLRSLLQDLESLKGCVSDRHRIGSIDEMKQRVVSIVNLTKSGATRRSKVKDMSAEVVDSNPYSRLMALQRMGIVQNYERIRDFSVAIVVRAPAVIGIGGVGSVAAEMFTRHANSLSIASQPFFQYAEVGMTKTDAAVQTLSDINPDVVLEACNELGQTWMESGVSEDAVSGHIQLLVPGETACFACAPPLVVASGVDERTLKREGVCAASLPTTMGVVAGLLVQNALKYLLKFGHVSPYLGYNSLKDFFPTMEMRPNPQCSNNACVERQKEYLQTKPARDAAAKGKLEAESSENEGPLHMDNEWNISVVDDSEMDTLNSCGVSGALPEGLIHELPTAEKYHESLATEEAKTVEDDLEELQRQLDALNAS</sequence>
<dbReference type="AlphaFoldDB" id="A0A9E7KVM6"/>
<dbReference type="EMBL" id="CP097510">
    <property type="protein sequence ID" value="URE33817.1"/>
    <property type="molecule type" value="Genomic_DNA"/>
</dbReference>
<keyword evidence="5" id="KW-1185">Reference proteome</keyword>
<dbReference type="Pfam" id="PF00899">
    <property type="entry name" value="ThiF"/>
    <property type="match status" value="1"/>
</dbReference>
<dbReference type="InterPro" id="IPR000594">
    <property type="entry name" value="ThiF_NAD_FAD-bd"/>
</dbReference>
<feature type="domain" description="THIF-type NAD/FAD binding fold" evidence="3">
    <location>
        <begin position="151"/>
        <end position="264"/>
    </location>
</feature>
<dbReference type="Gene3D" id="3.40.50.720">
    <property type="entry name" value="NAD(P)-binding Rossmann-like Domain"/>
    <property type="match status" value="2"/>
</dbReference>
<evidence type="ECO:0000259" key="3">
    <source>
        <dbReference type="Pfam" id="PF00899"/>
    </source>
</evidence>
<accession>A0A9E7KVM6</accession>
<evidence type="ECO:0000313" key="5">
    <source>
        <dbReference type="Proteomes" id="UP001055439"/>
    </source>
</evidence>
<dbReference type="GO" id="GO:0008641">
    <property type="term" value="F:ubiquitin-like modifier activating enzyme activity"/>
    <property type="evidence" value="ECO:0007669"/>
    <property type="project" value="InterPro"/>
</dbReference>
<gene>
    <name evidence="4" type="ORF">MUK42_06230</name>
</gene>
<feature type="compositionally biased region" description="Basic and acidic residues" evidence="2">
    <location>
        <begin position="281"/>
        <end position="292"/>
    </location>
</feature>
<dbReference type="SUPFAM" id="SSF69572">
    <property type="entry name" value="Activating enzymes of the ubiquitin-like proteins"/>
    <property type="match status" value="1"/>
</dbReference>
<name>A0A9E7KVM6_9LILI</name>
<evidence type="ECO:0000256" key="2">
    <source>
        <dbReference type="SAM" id="MobiDB-lite"/>
    </source>
</evidence>
<evidence type="ECO:0000256" key="1">
    <source>
        <dbReference type="SAM" id="Coils"/>
    </source>
</evidence>
<keyword evidence="1" id="KW-0175">Coiled coil</keyword>